<dbReference type="SUPFAM" id="SSF56235">
    <property type="entry name" value="N-terminal nucleophile aminohydrolases (Ntn hydrolases)"/>
    <property type="match status" value="1"/>
</dbReference>
<dbReference type="PANTHER" id="PTHR11772">
    <property type="entry name" value="ASPARAGINE SYNTHETASE"/>
    <property type="match status" value="1"/>
</dbReference>
<dbReference type="PROSITE" id="PS51278">
    <property type="entry name" value="GATASE_TYPE_2"/>
    <property type="match status" value="1"/>
</dbReference>
<dbReference type="KEGG" id="mng:MNEG_15095"/>
<dbReference type="GeneID" id="25732722"/>
<evidence type="ECO:0000313" key="5">
    <source>
        <dbReference type="Proteomes" id="UP000054498"/>
    </source>
</evidence>
<keyword evidence="1" id="KW-0547">Nucleotide-binding</keyword>
<name>A0A0D2K9Y2_9CHLO</name>
<reference evidence="4 5" key="1">
    <citation type="journal article" date="2013" name="BMC Genomics">
        <title>Reconstruction of the lipid metabolism for the microalga Monoraphidium neglectum from its genome sequence reveals characteristics suitable for biofuel production.</title>
        <authorList>
            <person name="Bogen C."/>
            <person name="Al-Dilaimi A."/>
            <person name="Albersmeier A."/>
            <person name="Wichmann J."/>
            <person name="Grundmann M."/>
            <person name="Rupp O."/>
            <person name="Lauersen K.J."/>
            <person name="Blifernez-Klassen O."/>
            <person name="Kalinowski J."/>
            <person name="Goesmann A."/>
            <person name="Mussgnug J.H."/>
            <person name="Kruse O."/>
        </authorList>
    </citation>
    <scope>NUCLEOTIDE SEQUENCE [LARGE SCALE GENOMIC DNA]</scope>
    <source>
        <strain evidence="4 5">SAG 48.87</strain>
    </source>
</reference>
<organism evidence="4 5">
    <name type="scientific">Monoraphidium neglectum</name>
    <dbReference type="NCBI Taxonomy" id="145388"/>
    <lineage>
        <taxon>Eukaryota</taxon>
        <taxon>Viridiplantae</taxon>
        <taxon>Chlorophyta</taxon>
        <taxon>core chlorophytes</taxon>
        <taxon>Chlorophyceae</taxon>
        <taxon>CS clade</taxon>
        <taxon>Sphaeropleales</taxon>
        <taxon>Selenastraceae</taxon>
        <taxon>Monoraphidium</taxon>
    </lineage>
</organism>
<dbReference type="EMBL" id="KK105243">
    <property type="protein sequence ID" value="KIY92868.1"/>
    <property type="molecule type" value="Genomic_DNA"/>
</dbReference>
<keyword evidence="4" id="KW-0436">Ligase</keyword>
<keyword evidence="2" id="KW-0067">ATP-binding</keyword>
<dbReference type="InterPro" id="IPR029055">
    <property type="entry name" value="Ntn_hydrolases_N"/>
</dbReference>
<dbReference type="EC" id="6.3.5.4" evidence="4"/>
<dbReference type="STRING" id="145388.A0A0D2K9Y2"/>
<gene>
    <name evidence="4" type="ORF">MNEG_15095</name>
</gene>
<sequence length="266" mass="28675">MQSPAAAIANGRGAEVHMADDELAPSHVNNPIPPGCGRLGLQPAAQSLSSSPAWQLHVGRCQLMQRAPPTGSFGAPPQEWDSTRCSCTPEARPALAPTSPRTLAVHPCPHARSGMHQWKSCFLAHERLAIIDPASGDQPLYNEDKSIVVAVNGEIYNYQALKAQIVAAHPDKKFRTESDCEVISHLYEDHGVKVASMLDGMFSFVLLDQNTNSFVVARDPIGITSLYIGWGRDGATWVASEMKCIKDECVRAAAGPPCVEQLARCP</sequence>
<feature type="domain" description="Glutamine amidotransferase type-2" evidence="3">
    <location>
        <begin position="36"/>
        <end position="266"/>
    </location>
</feature>
<dbReference type="GO" id="GO:0004066">
    <property type="term" value="F:asparagine synthase (glutamine-hydrolyzing) activity"/>
    <property type="evidence" value="ECO:0007669"/>
    <property type="project" value="UniProtKB-EC"/>
</dbReference>
<dbReference type="GO" id="GO:0005524">
    <property type="term" value="F:ATP binding"/>
    <property type="evidence" value="ECO:0007669"/>
    <property type="project" value="UniProtKB-KW"/>
</dbReference>
<dbReference type="CDD" id="cd00712">
    <property type="entry name" value="AsnB"/>
    <property type="match status" value="1"/>
</dbReference>
<dbReference type="Pfam" id="PF13537">
    <property type="entry name" value="GATase_7"/>
    <property type="match status" value="1"/>
</dbReference>
<dbReference type="InterPro" id="IPR050795">
    <property type="entry name" value="Asn_Synthetase"/>
</dbReference>
<evidence type="ECO:0000256" key="2">
    <source>
        <dbReference type="ARBA" id="ARBA00022840"/>
    </source>
</evidence>
<evidence type="ECO:0000259" key="3">
    <source>
        <dbReference type="PROSITE" id="PS51278"/>
    </source>
</evidence>
<keyword evidence="5" id="KW-1185">Reference proteome</keyword>
<dbReference type="AlphaFoldDB" id="A0A0D2K9Y2"/>
<dbReference type="InterPro" id="IPR017932">
    <property type="entry name" value="GATase_2_dom"/>
</dbReference>
<dbReference type="OrthoDB" id="409189at2759"/>
<dbReference type="RefSeq" id="XP_013891888.1">
    <property type="nucleotide sequence ID" value="XM_014036434.1"/>
</dbReference>
<dbReference type="PANTHER" id="PTHR11772:SF2">
    <property type="entry name" value="ASPARAGINE SYNTHETASE [GLUTAMINE-HYDROLYZING]"/>
    <property type="match status" value="1"/>
</dbReference>
<evidence type="ECO:0000313" key="4">
    <source>
        <dbReference type="EMBL" id="KIY92868.1"/>
    </source>
</evidence>
<dbReference type="Proteomes" id="UP000054498">
    <property type="component" value="Unassembled WGS sequence"/>
</dbReference>
<dbReference type="InterPro" id="IPR033738">
    <property type="entry name" value="AsnB_N"/>
</dbReference>
<dbReference type="GO" id="GO:0006529">
    <property type="term" value="P:asparagine biosynthetic process"/>
    <property type="evidence" value="ECO:0007669"/>
    <property type="project" value="TreeGrafter"/>
</dbReference>
<accession>A0A0D2K9Y2</accession>
<evidence type="ECO:0000256" key="1">
    <source>
        <dbReference type="ARBA" id="ARBA00022741"/>
    </source>
</evidence>
<dbReference type="Gene3D" id="3.60.20.10">
    <property type="entry name" value="Glutamine Phosphoribosylpyrophosphate, subunit 1, domain 1"/>
    <property type="match status" value="1"/>
</dbReference>
<dbReference type="GO" id="GO:0005829">
    <property type="term" value="C:cytosol"/>
    <property type="evidence" value="ECO:0007669"/>
    <property type="project" value="TreeGrafter"/>
</dbReference>
<proteinExistence type="predicted"/>
<protein>
    <submittedName>
        <fullName evidence="4">Asparagine synthase(Glutamine-hydrolysing)</fullName>
        <ecNumber evidence="4">6.3.5.4</ecNumber>
    </submittedName>
</protein>